<dbReference type="EMBL" id="JBHSIM010000032">
    <property type="protein sequence ID" value="MFC4833630.1"/>
    <property type="molecule type" value="Genomic_DNA"/>
</dbReference>
<dbReference type="SUPFAM" id="SSF55486">
    <property type="entry name" value="Metalloproteases ('zincins'), catalytic domain"/>
    <property type="match status" value="1"/>
</dbReference>
<feature type="signal peptide" evidence="1">
    <location>
        <begin position="1"/>
        <end position="25"/>
    </location>
</feature>
<dbReference type="Gene3D" id="1.10.390.10">
    <property type="entry name" value="Neutral Protease Domain 2"/>
    <property type="match status" value="1"/>
</dbReference>
<organism evidence="3 4">
    <name type="scientific">Actinomycetospora chibensis</name>
    <dbReference type="NCBI Taxonomy" id="663606"/>
    <lineage>
        <taxon>Bacteria</taxon>
        <taxon>Bacillati</taxon>
        <taxon>Actinomycetota</taxon>
        <taxon>Actinomycetes</taxon>
        <taxon>Pseudonocardiales</taxon>
        <taxon>Pseudonocardiaceae</taxon>
        <taxon>Actinomycetospora</taxon>
    </lineage>
</organism>
<reference evidence="4" key="1">
    <citation type="journal article" date="2019" name="Int. J. Syst. Evol. Microbiol.">
        <title>The Global Catalogue of Microorganisms (GCM) 10K type strain sequencing project: providing services to taxonomists for standard genome sequencing and annotation.</title>
        <authorList>
            <consortium name="The Broad Institute Genomics Platform"/>
            <consortium name="The Broad Institute Genome Sequencing Center for Infectious Disease"/>
            <person name="Wu L."/>
            <person name="Ma J."/>
        </authorList>
    </citation>
    <scope>NUCLEOTIDE SEQUENCE [LARGE SCALE GENOMIC DNA]</scope>
    <source>
        <strain evidence="4">CCUG 50347</strain>
    </source>
</reference>
<keyword evidence="4" id="KW-1185">Reference proteome</keyword>
<comment type="caution">
    <text evidence="3">The sequence shown here is derived from an EMBL/GenBank/DDBJ whole genome shotgun (WGS) entry which is preliminary data.</text>
</comment>
<dbReference type="Proteomes" id="UP001595909">
    <property type="component" value="Unassembled WGS sequence"/>
</dbReference>
<dbReference type="PROSITE" id="PS51257">
    <property type="entry name" value="PROKAR_LIPOPROTEIN"/>
    <property type="match status" value="1"/>
</dbReference>
<gene>
    <name evidence="3" type="ORF">ACFPEL_14545</name>
</gene>
<keyword evidence="3" id="KW-0378">Hydrolase</keyword>
<protein>
    <submittedName>
        <fullName evidence="3">M1 family aminopeptidase</fullName>
    </submittedName>
</protein>
<evidence type="ECO:0000256" key="1">
    <source>
        <dbReference type="SAM" id="SignalP"/>
    </source>
</evidence>
<feature type="domain" description="Peptidase M1 membrane alanine aminopeptidase" evidence="2">
    <location>
        <begin position="318"/>
        <end position="364"/>
    </location>
</feature>
<dbReference type="InterPro" id="IPR014782">
    <property type="entry name" value="Peptidase_M1_dom"/>
</dbReference>
<feature type="chain" id="PRO_5047342807" evidence="1">
    <location>
        <begin position="26"/>
        <end position="463"/>
    </location>
</feature>
<dbReference type="GO" id="GO:0004177">
    <property type="term" value="F:aminopeptidase activity"/>
    <property type="evidence" value="ECO:0007669"/>
    <property type="project" value="UniProtKB-KW"/>
</dbReference>
<dbReference type="InterPro" id="IPR027268">
    <property type="entry name" value="Peptidase_M4/M1_CTD_sf"/>
</dbReference>
<evidence type="ECO:0000313" key="4">
    <source>
        <dbReference type="Proteomes" id="UP001595909"/>
    </source>
</evidence>
<evidence type="ECO:0000259" key="2">
    <source>
        <dbReference type="Pfam" id="PF01433"/>
    </source>
</evidence>
<keyword evidence="3" id="KW-0031">Aminopeptidase</keyword>
<dbReference type="RefSeq" id="WP_274192048.1">
    <property type="nucleotide sequence ID" value="NZ_BAABHN010000032.1"/>
</dbReference>
<sequence>MKLALLALLTALAALAGCSVGPAEAAAPWDRRPAVDLAMDVAPDLRSVTGRETVTFTPDRPICELVFRTWPNAPSPAGEGNALQVTDASVGGRPTAPLVRPAGATAGAPGTLVELPLPACVAAGEVVRAELGFTLRLGVDADERLGTSPSTGTAWFGSGFPMLAWVRGQGWVRDDAVRIPGETAVSEDFRLDALRVTAPEGAAVSGAGRADPPVPGPRPGTTTHVFRADAVRDISVAVGAYRVLERDIAGTRLHLFTPVSGTRTDPERWAAELDGAVRRLQDLFGPFPYPDLWVAVAPSQTSGLEYPGALQFGDTPPQQLGELAAHELAHQWFYALVGNDQGRDPWIDEAFATYAQAVVTGTADDYALDDVPARLRGRLGDPMAVWADRGFGPYNVGVYTQGAAVLVAAREQAGAERFDDAVRAYVAANAHRVVTPDDVARGFADLPAVTDQLTRAGALRPPG</sequence>
<proteinExistence type="predicted"/>
<accession>A0ABV9RMN7</accession>
<keyword evidence="3" id="KW-0645">Protease</keyword>
<dbReference type="PANTHER" id="PTHR45726">
    <property type="entry name" value="LEUKOTRIENE A-4 HYDROLASE"/>
    <property type="match status" value="1"/>
</dbReference>
<dbReference type="Pfam" id="PF01433">
    <property type="entry name" value="Peptidase_M1"/>
    <property type="match status" value="1"/>
</dbReference>
<keyword evidence="1" id="KW-0732">Signal</keyword>
<name>A0ABV9RMN7_9PSEU</name>
<dbReference type="PANTHER" id="PTHR45726:SF3">
    <property type="entry name" value="LEUKOTRIENE A-4 HYDROLASE"/>
    <property type="match status" value="1"/>
</dbReference>
<evidence type="ECO:0000313" key="3">
    <source>
        <dbReference type="EMBL" id="MFC4833630.1"/>
    </source>
</evidence>
<dbReference type="InterPro" id="IPR034015">
    <property type="entry name" value="M1_LTA4H"/>
</dbReference>